<gene>
    <name evidence="2" type="ORF">F2P81_007401</name>
</gene>
<evidence type="ECO:0000256" key="1">
    <source>
        <dbReference type="SAM" id="MobiDB-lite"/>
    </source>
</evidence>
<evidence type="ECO:0000313" key="2">
    <source>
        <dbReference type="EMBL" id="KAF0041503.1"/>
    </source>
</evidence>
<dbReference type="EMBL" id="VEVO01000006">
    <property type="protein sequence ID" value="KAF0041503.1"/>
    <property type="molecule type" value="Genomic_DNA"/>
</dbReference>
<reference evidence="2 3" key="1">
    <citation type="submission" date="2019-06" db="EMBL/GenBank/DDBJ databases">
        <title>Draft genomes of female and male turbot (Scophthalmus maximus).</title>
        <authorList>
            <person name="Xu H."/>
            <person name="Xu X.-W."/>
            <person name="Shao C."/>
            <person name="Chen S."/>
        </authorList>
    </citation>
    <scope>NUCLEOTIDE SEQUENCE [LARGE SCALE GENOMIC DNA]</scope>
    <source>
        <strain evidence="2">Ysfricsl-2016a</strain>
        <tissue evidence="2">Blood</tissue>
    </source>
</reference>
<feature type="compositionally biased region" description="Basic and acidic residues" evidence="1">
    <location>
        <begin position="154"/>
        <end position="171"/>
    </location>
</feature>
<comment type="caution">
    <text evidence="2">The sequence shown here is derived from an EMBL/GenBank/DDBJ whole genome shotgun (WGS) entry which is preliminary data.</text>
</comment>
<sequence>MWEGRSKIEEDCEAYEDTVTVRGRTTGKRFTVEVNIGRGQHLSRSTSVEVNICRGQHRSRSTSVEVNIGRGQHQSRSTSVEVNISRCQHLSRSTSVEVNISRGQQTIAISYTQLQLEPIEKVLVMFTVTRPGLCPLGNSKADIRNCRNNKVQRKKETGPAAKEKPCSHVHM</sequence>
<proteinExistence type="predicted"/>
<feature type="region of interest" description="Disordered" evidence="1">
    <location>
        <begin position="151"/>
        <end position="171"/>
    </location>
</feature>
<dbReference type="Proteomes" id="UP000438429">
    <property type="component" value="Unassembled WGS sequence"/>
</dbReference>
<organism evidence="2 3">
    <name type="scientific">Scophthalmus maximus</name>
    <name type="common">Turbot</name>
    <name type="synonym">Psetta maxima</name>
    <dbReference type="NCBI Taxonomy" id="52904"/>
    <lineage>
        <taxon>Eukaryota</taxon>
        <taxon>Metazoa</taxon>
        <taxon>Chordata</taxon>
        <taxon>Craniata</taxon>
        <taxon>Vertebrata</taxon>
        <taxon>Euteleostomi</taxon>
        <taxon>Actinopterygii</taxon>
        <taxon>Neopterygii</taxon>
        <taxon>Teleostei</taxon>
        <taxon>Neoteleostei</taxon>
        <taxon>Acanthomorphata</taxon>
        <taxon>Carangaria</taxon>
        <taxon>Pleuronectiformes</taxon>
        <taxon>Pleuronectoidei</taxon>
        <taxon>Scophthalmidae</taxon>
        <taxon>Scophthalmus</taxon>
    </lineage>
</organism>
<name>A0A6A4T675_SCOMX</name>
<accession>A0A6A4T675</accession>
<protein>
    <submittedName>
        <fullName evidence="2">Uncharacterized protein</fullName>
    </submittedName>
</protein>
<dbReference type="AlphaFoldDB" id="A0A6A4T675"/>
<evidence type="ECO:0000313" key="3">
    <source>
        <dbReference type="Proteomes" id="UP000438429"/>
    </source>
</evidence>